<sequence length="129" mass="15060">MKRIEELDAAKRDAVQGKKITFEDLGINRTFYWAYQYSCEADTEFLNFDDVVWEQDVPAIVENCRRFGINRFTISCGMSSMAELIWTFEQHSCCLIGMAQVNSRFTETTADWKEKRKILPAFEIRILPA</sequence>
<proteinExistence type="predicted"/>
<gene>
    <name evidence="2" type="ORF">SDC9_77814</name>
</gene>
<evidence type="ECO:0000259" key="1">
    <source>
        <dbReference type="Pfam" id="PF24753"/>
    </source>
</evidence>
<accession>A0A644YSF4</accession>
<dbReference type="InterPro" id="IPR056115">
    <property type="entry name" value="DUF7698"/>
</dbReference>
<name>A0A644YSF4_9ZZZZ</name>
<evidence type="ECO:0000313" key="2">
    <source>
        <dbReference type="EMBL" id="MPM31259.1"/>
    </source>
</evidence>
<dbReference type="Pfam" id="PF24753">
    <property type="entry name" value="DUF7698"/>
    <property type="match status" value="1"/>
</dbReference>
<dbReference type="AlphaFoldDB" id="A0A644YSF4"/>
<organism evidence="2">
    <name type="scientific">bioreactor metagenome</name>
    <dbReference type="NCBI Taxonomy" id="1076179"/>
    <lineage>
        <taxon>unclassified sequences</taxon>
        <taxon>metagenomes</taxon>
        <taxon>ecological metagenomes</taxon>
    </lineage>
</organism>
<feature type="domain" description="DUF7698" evidence="1">
    <location>
        <begin position="1"/>
        <end position="125"/>
    </location>
</feature>
<protein>
    <recommendedName>
        <fullName evidence="1">DUF7698 domain-containing protein</fullName>
    </recommendedName>
</protein>
<dbReference type="EMBL" id="VSSQ01006021">
    <property type="protein sequence ID" value="MPM31259.1"/>
    <property type="molecule type" value="Genomic_DNA"/>
</dbReference>
<comment type="caution">
    <text evidence="2">The sequence shown here is derived from an EMBL/GenBank/DDBJ whole genome shotgun (WGS) entry which is preliminary data.</text>
</comment>
<reference evidence="2" key="1">
    <citation type="submission" date="2019-08" db="EMBL/GenBank/DDBJ databases">
        <authorList>
            <person name="Kucharzyk K."/>
            <person name="Murdoch R.W."/>
            <person name="Higgins S."/>
            <person name="Loffler F."/>
        </authorList>
    </citation>
    <scope>NUCLEOTIDE SEQUENCE</scope>
</reference>